<reference evidence="1 2" key="1">
    <citation type="journal article" date="2021" name="Elife">
        <title>Chloroplast acquisition without the gene transfer in kleptoplastic sea slugs, Plakobranchus ocellatus.</title>
        <authorList>
            <person name="Maeda T."/>
            <person name="Takahashi S."/>
            <person name="Yoshida T."/>
            <person name="Shimamura S."/>
            <person name="Takaki Y."/>
            <person name="Nagai Y."/>
            <person name="Toyoda A."/>
            <person name="Suzuki Y."/>
            <person name="Arimoto A."/>
            <person name="Ishii H."/>
            <person name="Satoh N."/>
            <person name="Nishiyama T."/>
            <person name="Hasebe M."/>
            <person name="Maruyama T."/>
            <person name="Minagawa J."/>
            <person name="Obokata J."/>
            <person name="Shigenobu S."/>
        </authorList>
    </citation>
    <scope>NUCLEOTIDE SEQUENCE [LARGE SCALE GENOMIC DNA]</scope>
</reference>
<protein>
    <submittedName>
        <fullName evidence="1">Uncharacterized protein</fullName>
    </submittedName>
</protein>
<accession>A0AAV3YRM1</accession>
<comment type="caution">
    <text evidence="1">The sequence shown here is derived from an EMBL/GenBank/DDBJ whole genome shotgun (WGS) entry which is preliminary data.</text>
</comment>
<proteinExistence type="predicted"/>
<keyword evidence="2" id="KW-1185">Reference proteome</keyword>
<sequence length="127" mass="14172">MSFALDTQTNSGSGNTLESDVIFQENSQSSKIYGPTARQDVTGNICGPRHESSLVRKSKKGELVLETACNRVQHATLFGVTFCDRSLSRSKMISSWLALILPRYGWRVRLEPTTERSLQFQCAFASH</sequence>
<dbReference type="Proteomes" id="UP000735302">
    <property type="component" value="Unassembled WGS sequence"/>
</dbReference>
<dbReference type="EMBL" id="BLXT01001485">
    <property type="protein sequence ID" value="GFN85965.1"/>
    <property type="molecule type" value="Genomic_DNA"/>
</dbReference>
<name>A0AAV3YRM1_9GAST</name>
<evidence type="ECO:0000313" key="1">
    <source>
        <dbReference type="EMBL" id="GFN85965.1"/>
    </source>
</evidence>
<gene>
    <name evidence="1" type="ORF">PoB_001247100</name>
</gene>
<organism evidence="1 2">
    <name type="scientific">Plakobranchus ocellatus</name>
    <dbReference type="NCBI Taxonomy" id="259542"/>
    <lineage>
        <taxon>Eukaryota</taxon>
        <taxon>Metazoa</taxon>
        <taxon>Spiralia</taxon>
        <taxon>Lophotrochozoa</taxon>
        <taxon>Mollusca</taxon>
        <taxon>Gastropoda</taxon>
        <taxon>Heterobranchia</taxon>
        <taxon>Euthyneura</taxon>
        <taxon>Panpulmonata</taxon>
        <taxon>Sacoglossa</taxon>
        <taxon>Placobranchoidea</taxon>
        <taxon>Plakobranchidae</taxon>
        <taxon>Plakobranchus</taxon>
    </lineage>
</organism>
<dbReference type="AlphaFoldDB" id="A0AAV3YRM1"/>
<evidence type="ECO:0000313" key="2">
    <source>
        <dbReference type="Proteomes" id="UP000735302"/>
    </source>
</evidence>